<dbReference type="SUPFAM" id="SSF47473">
    <property type="entry name" value="EF-hand"/>
    <property type="match status" value="1"/>
</dbReference>
<evidence type="ECO:0000313" key="3">
    <source>
        <dbReference type="Proteomes" id="UP000018208"/>
    </source>
</evidence>
<dbReference type="EMBL" id="KI545953">
    <property type="protein sequence ID" value="EST49172.1"/>
    <property type="molecule type" value="Genomic_DNA"/>
</dbReference>
<reference evidence="1 2" key="1">
    <citation type="journal article" date="2014" name="PLoS Genet.">
        <title>The Genome of Spironucleus salmonicida Highlights a Fish Pathogen Adapted to Fluctuating Environments.</title>
        <authorList>
            <person name="Xu F."/>
            <person name="Jerlstrom-Hultqvist J."/>
            <person name="Einarsson E."/>
            <person name="Astvaldsson A."/>
            <person name="Svard S.G."/>
            <person name="Andersson J.O."/>
        </authorList>
    </citation>
    <scope>NUCLEOTIDE SEQUENCE</scope>
    <source>
        <strain evidence="2">ATCC 50377</strain>
    </source>
</reference>
<dbReference type="InterPro" id="IPR011992">
    <property type="entry name" value="EF-hand-dom_pair"/>
</dbReference>
<dbReference type="Gene3D" id="1.10.238.10">
    <property type="entry name" value="EF-hand"/>
    <property type="match status" value="1"/>
</dbReference>
<evidence type="ECO:0000313" key="1">
    <source>
        <dbReference type="EMBL" id="EST49172.1"/>
    </source>
</evidence>
<reference evidence="2" key="2">
    <citation type="submission" date="2020-12" db="EMBL/GenBank/DDBJ databases">
        <title>New Spironucleus salmonicida genome in near-complete chromosomes.</title>
        <authorList>
            <person name="Xu F."/>
            <person name="Kurt Z."/>
            <person name="Jimenez-Gonzalez A."/>
            <person name="Astvaldsson A."/>
            <person name="Andersson J.O."/>
            <person name="Svard S.G."/>
        </authorList>
    </citation>
    <scope>NUCLEOTIDE SEQUENCE</scope>
    <source>
        <strain evidence="2">ATCC 50377</strain>
    </source>
</reference>
<organism evidence="1">
    <name type="scientific">Spironucleus salmonicida</name>
    <dbReference type="NCBI Taxonomy" id="348837"/>
    <lineage>
        <taxon>Eukaryota</taxon>
        <taxon>Metamonada</taxon>
        <taxon>Diplomonadida</taxon>
        <taxon>Hexamitidae</taxon>
        <taxon>Hexamitinae</taxon>
        <taxon>Spironucleus</taxon>
    </lineage>
</organism>
<name>V6LX34_9EUKA</name>
<dbReference type="Proteomes" id="UP000018208">
    <property type="component" value="Unassembled WGS sequence"/>
</dbReference>
<gene>
    <name evidence="1" type="ORF">SS50377_10385</name>
    <name evidence="2" type="ORF">SS50377_26698</name>
</gene>
<dbReference type="AlphaFoldDB" id="V6LX34"/>
<protein>
    <submittedName>
        <fullName evidence="1">Centrin</fullName>
    </submittedName>
</protein>
<keyword evidence="3" id="KW-1185">Reference proteome</keyword>
<proteinExistence type="predicted"/>
<evidence type="ECO:0000313" key="2">
    <source>
        <dbReference type="EMBL" id="KAH0570418.1"/>
    </source>
</evidence>
<dbReference type="EMBL" id="AUWU02000007">
    <property type="protein sequence ID" value="KAH0570418.1"/>
    <property type="molecule type" value="Genomic_DNA"/>
</dbReference>
<accession>V6LX34</accession>
<dbReference type="VEuPathDB" id="GiardiaDB:SS50377_26698"/>
<sequence>MQSDVSLLTLPQRQELIFAFNSFAPSNKLIQPQDIHNIILTLDIPNQHPPKTAINLDQFLEFFQPLIAERDNVDDQVKAFKILDDSQEGVLTVRKLTQAGNACGLDLTIEEAQDMLNMVAPSVGEGEFLRILNRIQ</sequence>